<name>A0A382VV59_9ZZZZ</name>
<accession>A0A382VV59</accession>
<sequence length="43" mass="4485">MPMVPPDVIIPSAVWLAGQTADTLTGTLVDRADFGQTWGPTSA</sequence>
<reference evidence="1" key="1">
    <citation type="submission" date="2018-05" db="EMBL/GenBank/DDBJ databases">
        <authorList>
            <person name="Lanie J.A."/>
            <person name="Ng W.-L."/>
            <person name="Kazmierczak K.M."/>
            <person name="Andrzejewski T.M."/>
            <person name="Davidsen T.M."/>
            <person name="Wayne K.J."/>
            <person name="Tettelin H."/>
            <person name="Glass J.I."/>
            <person name="Rusch D."/>
            <person name="Podicherti R."/>
            <person name="Tsui H.-C.T."/>
            <person name="Winkler M.E."/>
        </authorList>
    </citation>
    <scope>NUCLEOTIDE SEQUENCE</scope>
</reference>
<proteinExistence type="predicted"/>
<dbReference type="EMBL" id="UINC01154934">
    <property type="protein sequence ID" value="SVD50486.1"/>
    <property type="molecule type" value="Genomic_DNA"/>
</dbReference>
<dbReference type="AlphaFoldDB" id="A0A382VV59"/>
<gene>
    <name evidence="1" type="ORF">METZ01_LOCUS403340</name>
</gene>
<organism evidence="1">
    <name type="scientific">marine metagenome</name>
    <dbReference type="NCBI Taxonomy" id="408172"/>
    <lineage>
        <taxon>unclassified sequences</taxon>
        <taxon>metagenomes</taxon>
        <taxon>ecological metagenomes</taxon>
    </lineage>
</organism>
<protein>
    <submittedName>
        <fullName evidence="1">Uncharacterized protein</fullName>
    </submittedName>
</protein>
<evidence type="ECO:0000313" key="1">
    <source>
        <dbReference type="EMBL" id="SVD50486.1"/>
    </source>
</evidence>